<dbReference type="InterPro" id="IPR050330">
    <property type="entry name" value="Bact_OuterMem_StrucFunc"/>
</dbReference>
<keyword evidence="3 8" id="KW-0472">Membrane</keyword>
<evidence type="ECO:0000256" key="2">
    <source>
        <dbReference type="ARBA" id="ARBA00022729"/>
    </source>
</evidence>
<dbReference type="EMBL" id="JAIMJA010000023">
    <property type="protein sequence ID" value="MCE2596709.1"/>
    <property type="molecule type" value="Genomic_DNA"/>
</dbReference>
<sequence length="180" mass="19668">MQLNKVLKGLAITLPLMTLAACSSNDKKFEDQSSEMSNGAEVSDGSNSGVDTDAISPMDMSFEEKLAAKYGQAILENTISFAYDQSEIAPEYRVVLNAHAQYLVESQKSVTIEGHTDERGTPEYNIALGERRALSVVRYLQSMGVPATQLSTVSYGEEKPANFSHSDAAYAENRRAVLIY</sequence>
<comment type="subunit">
    <text evidence="8">The Tol-Pal system is composed of five core proteins: the inner membrane proteins TolA, TolQ and TolR, the periplasmic protein TolB and the outer membrane protein Pal. They form a network linking the inner and outer membranes and the peptidoglycan layer.</text>
</comment>
<feature type="signal peptide" evidence="10">
    <location>
        <begin position="1"/>
        <end position="20"/>
    </location>
</feature>
<dbReference type="PROSITE" id="PS51257">
    <property type="entry name" value="PROKAR_LIPOPROTEIN"/>
    <property type="match status" value="1"/>
</dbReference>
<evidence type="ECO:0000313" key="13">
    <source>
        <dbReference type="Proteomes" id="UP001201273"/>
    </source>
</evidence>
<comment type="subcellular location">
    <subcellularLocation>
        <location evidence="8">Cell outer membrane</location>
        <topology evidence="8">Lipid-anchor</topology>
    </subcellularLocation>
</comment>
<keyword evidence="1 8" id="KW-0132">Cell division</keyword>
<evidence type="ECO:0000256" key="5">
    <source>
        <dbReference type="ARBA" id="ARBA00023237"/>
    </source>
</evidence>
<dbReference type="HAMAP" id="MF_02204">
    <property type="entry name" value="Pal"/>
    <property type="match status" value="1"/>
</dbReference>
<evidence type="ECO:0000256" key="8">
    <source>
        <dbReference type="HAMAP-Rule" id="MF_02204"/>
    </source>
</evidence>
<reference evidence="12 13" key="1">
    <citation type="journal article" date="2022" name="Environ. Microbiol. Rep.">
        <title>Eco-phylogenetic analyses reveal divergent evolution of vitamin B12 metabolism in the marine bacterial family 'Psychromonadaceae'.</title>
        <authorList>
            <person name="Jin X."/>
            <person name="Yang Y."/>
            <person name="Cao H."/>
            <person name="Gao B."/>
            <person name="Zhao Z."/>
        </authorList>
    </citation>
    <scope>NUCLEOTIDE SEQUENCE [LARGE SCALE GENOMIC DNA]</scope>
    <source>
        <strain evidence="12 13">MKS20</strain>
    </source>
</reference>
<dbReference type="PANTHER" id="PTHR30329">
    <property type="entry name" value="STATOR ELEMENT OF FLAGELLAR MOTOR COMPLEX"/>
    <property type="match status" value="1"/>
</dbReference>
<evidence type="ECO:0000313" key="12">
    <source>
        <dbReference type="EMBL" id="MCE2596709.1"/>
    </source>
</evidence>
<protein>
    <recommendedName>
        <fullName evidence="8">Peptidoglycan-associated lipoprotein</fullName>
        <shortName evidence="8">PAL</shortName>
    </recommendedName>
</protein>
<evidence type="ECO:0000256" key="4">
    <source>
        <dbReference type="ARBA" id="ARBA00023139"/>
    </source>
</evidence>
<evidence type="ECO:0000256" key="9">
    <source>
        <dbReference type="SAM" id="MobiDB-lite"/>
    </source>
</evidence>
<comment type="similarity">
    <text evidence="8">Belongs to the Pal lipoprotein family.</text>
</comment>
<dbReference type="PANTHER" id="PTHR30329:SF21">
    <property type="entry name" value="LIPOPROTEIN YIAD-RELATED"/>
    <property type="match status" value="1"/>
</dbReference>
<dbReference type="Proteomes" id="UP001201273">
    <property type="component" value="Unassembled WGS sequence"/>
</dbReference>
<dbReference type="RefSeq" id="WP_233054349.1">
    <property type="nucleotide sequence ID" value="NZ_JAIMJA010000023.1"/>
</dbReference>
<evidence type="ECO:0000256" key="3">
    <source>
        <dbReference type="ARBA" id="ARBA00023136"/>
    </source>
</evidence>
<keyword evidence="7 8" id="KW-0131">Cell cycle</keyword>
<dbReference type="InterPro" id="IPR014169">
    <property type="entry name" value="Pal_lipo_C"/>
</dbReference>
<keyword evidence="5 8" id="KW-0998">Cell outer membrane</keyword>
<comment type="caution">
    <text evidence="12">The sequence shown here is derived from an EMBL/GenBank/DDBJ whole genome shotgun (WGS) entry which is preliminary data.</text>
</comment>
<gene>
    <name evidence="8 12" type="primary">pal</name>
    <name evidence="12" type="ORF">K6Y31_18125</name>
</gene>
<dbReference type="InterPro" id="IPR006664">
    <property type="entry name" value="OMP_bac"/>
</dbReference>
<keyword evidence="4 8" id="KW-0564">Palmitate</keyword>
<name>A0ABS8WCD8_9GAMM</name>
<dbReference type="InterPro" id="IPR039001">
    <property type="entry name" value="Pal"/>
</dbReference>
<keyword evidence="13" id="KW-1185">Reference proteome</keyword>
<keyword evidence="2 8" id="KW-0732">Signal</keyword>
<dbReference type="Pfam" id="PF00691">
    <property type="entry name" value="OmpA"/>
    <property type="match status" value="1"/>
</dbReference>
<keyword evidence="6 8" id="KW-0449">Lipoprotein</keyword>
<dbReference type="NCBIfam" id="TIGR02802">
    <property type="entry name" value="Pal_lipo"/>
    <property type="match status" value="1"/>
</dbReference>
<proteinExistence type="inferred from homology"/>
<evidence type="ECO:0000256" key="1">
    <source>
        <dbReference type="ARBA" id="ARBA00022618"/>
    </source>
</evidence>
<feature type="domain" description="OmpA-like" evidence="11">
    <location>
        <begin position="68"/>
        <end position="180"/>
    </location>
</feature>
<accession>A0ABS8WCD8</accession>
<organism evidence="12 13">
    <name type="scientific">Motilimonas cestriensis</name>
    <dbReference type="NCBI Taxonomy" id="2742685"/>
    <lineage>
        <taxon>Bacteria</taxon>
        <taxon>Pseudomonadati</taxon>
        <taxon>Pseudomonadota</taxon>
        <taxon>Gammaproteobacteria</taxon>
        <taxon>Alteromonadales</taxon>
        <taxon>Alteromonadales genera incertae sedis</taxon>
        <taxon>Motilimonas</taxon>
    </lineage>
</organism>
<dbReference type="CDD" id="cd07185">
    <property type="entry name" value="OmpA_C-like"/>
    <property type="match status" value="1"/>
</dbReference>
<dbReference type="PROSITE" id="PS51123">
    <property type="entry name" value="OMPA_2"/>
    <property type="match status" value="1"/>
</dbReference>
<dbReference type="InterPro" id="IPR006690">
    <property type="entry name" value="OMPA-like_CS"/>
</dbReference>
<comment type="function">
    <text evidence="8">Part of the Tol-Pal system, which plays a role in outer membrane invagination during cell division and is important for maintaining outer membrane integrity.</text>
</comment>
<dbReference type="PROSITE" id="PS01068">
    <property type="entry name" value="OMPA_1"/>
    <property type="match status" value="1"/>
</dbReference>
<dbReference type="InterPro" id="IPR036737">
    <property type="entry name" value="OmpA-like_sf"/>
</dbReference>
<evidence type="ECO:0000259" key="11">
    <source>
        <dbReference type="PROSITE" id="PS51123"/>
    </source>
</evidence>
<evidence type="ECO:0000256" key="10">
    <source>
        <dbReference type="SAM" id="SignalP"/>
    </source>
</evidence>
<dbReference type="SUPFAM" id="SSF103088">
    <property type="entry name" value="OmpA-like"/>
    <property type="match status" value="1"/>
</dbReference>
<dbReference type="PRINTS" id="PR01021">
    <property type="entry name" value="OMPADOMAIN"/>
</dbReference>
<evidence type="ECO:0000256" key="6">
    <source>
        <dbReference type="ARBA" id="ARBA00023288"/>
    </source>
</evidence>
<evidence type="ECO:0000256" key="7">
    <source>
        <dbReference type="ARBA" id="ARBA00023306"/>
    </source>
</evidence>
<dbReference type="Gene3D" id="3.30.1330.60">
    <property type="entry name" value="OmpA-like domain"/>
    <property type="match status" value="1"/>
</dbReference>
<feature type="chain" id="PRO_5046151854" description="Peptidoglycan-associated lipoprotein" evidence="10">
    <location>
        <begin position="21"/>
        <end position="180"/>
    </location>
</feature>
<dbReference type="InterPro" id="IPR006665">
    <property type="entry name" value="OmpA-like"/>
</dbReference>
<feature type="region of interest" description="Disordered" evidence="9">
    <location>
        <begin position="29"/>
        <end position="49"/>
    </location>
</feature>